<dbReference type="InterPro" id="IPR014710">
    <property type="entry name" value="RmlC-like_jellyroll"/>
</dbReference>
<dbReference type="PRINTS" id="PR00034">
    <property type="entry name" value="HTHCRP"/>
</dbReference>
<dbReference type="EMBL" id="CP000828">
    <property type="protein sequence ID" value="ABW28045.1"/>
    <property type="molecule type" value="Genomic_DNA"/>
</dbReference>
<dbReference type="InterPro" id="IPR018490">
    <property type="entry name" value="cNMP-bd_dom_sf"/>
</dbReference>
<dbReference type="InterPro" id="IPR018335">
    <property type="entry name" value="Tscrpt_reg_HTH_Crp-type_CS"/>
</dbReference>
<dbReference type="GO" id="GO:0003700">
    <property type="term" value="F:DNA-binding transcription factor activity"/>
    <property type="evidence" value="ECO:0007669"/>
    <property type="project" value="InterPro"/>
</dbReference>
<reference evidence="5 6" key="1">
    <citation type="journal article" date="2008" name="Proc. Natl. Acad. Sci. U.S.A.">
        <title>Niche adaptation and genome expansion in the chlorophyll d-producing cyanobacterium Acaryochloris marina.</title>
        <authorList>
            <person name="Swingley W.D."/>
            <person name="Chen M."/>
            <person name="Cheung P.C."/>
            <person name="Conrad A.L."/>
            <person name="Dejesa L.C."/>
            <person name="Hao J."/>
            <person name="Honchak B.M."/>
            <person name="Karbach L.E."/>
            <person name="Kurdoglu A."/>
            <person name="Lahiri S."/>
            <person name="Mastrian S.D."/>
            <person name="Miyashita H."/>
            <person name="Page L."/>
            <person name="Ramakrishna P."/>
            <person name="Satoh S."/>
            <person name="Sattley W.M."/>
            <person name="Shimada Y."/>
            <person name="Taylor H.L."/>
            <person name="Tomo T."/>
            <person name="Tsuchiya T."/>
            <person name="Wang Z.T."/>
            <person name="Raymond J."/>
            <person name="Mimuro M."/>
            <person name="Blankenship R.E."/>
            <person name="Touchman J.W."/>
        </authorList>
    </citation>
    <scope>NUCLEOTIDE SEQUENCE [LARGE SCALE GENOMIC DNA]</scope>
    <source>
        <strain evidence="6">MBIC 11017</strain>
    </source>
</reference>
<evidence type="ECO:0000256" key="1">
    <source>
        <dbReference type="ARBA" id="ARBA00023015"/>
    </source>
</evidence>
<dbReference type="STRING" id="329726.AM1_3049"/>
<accession>B0CCL6</accession>
<evidence type="ECO:0000256" key="2">
    <source>
        <dbReference type="ARBA" id="ARBA00023125"/>
    </source>
</evidence>
<dbReference type="PROSITE" id="PS00042">
    <property type="entry name" value="HTH_CRP_1"/>
    <property type="match status" value="1"/>
</dbReference>
<dbReference type="Pfam" id="PF13545">
    <property type="entry name" value="HTH_Crp_2"/>
    <property type="match status" value="1"/>
</dbReference>
<keyword evidence="6" id="KW-1185">Reference proteome</keyword>
<gene>
    <name evidence="5" type="ordered locus">AM1_3049</name>
</gene>
<protein>
    <submittedName>
        <fullName evidence="5">Transcriptional regulator, Crp/Fnr family, putative</fullName>
    </submittedName>
</protein>
<dbReference type="Gene3D" id="2.60.120.10">
    <property type="entry name" value="Jelly Rolls"/>
    <property type="match status" value="1"/>
</dbReference>
<dbReference type="InterPro" id="IPR012318">
    <property type="entry name" value="HTH_CRP"/>
</dbReference>
<evidence type="ECO:0000313" key="5">
    <source>
        <dbReference type="EMBL" id="ABW28045.1"/>
    </source>
</evidence>
<dbReference type="SUPFAM" id="SSF51206">
    <property type="entry name" value="cAMP-binding domain-like"/>
    <property type="match status" value="1"/>
</dbReference>
<dbReference type="InterPro" id="IPR036390">
    <property type="entry name" value="WH_DNA-bd_sf"/>
</dbReference>
<dbReference type="Proteomes" id="UP000000268">
    <property type="component" value="Chromosome"/>
</dbReference>
<dbReference type="SUPFAM" id="SSF46785">
    <property type="entry name" value="Winged helix' DNA-binding domain"/>
    <property type="match status" value="1"/>
</dbReference>
<keyword evidence="3" id="KW-0804">Transcription</keyword>
<dbReference type="PROSITE" id="PS51063">
    <property type="entry name" value="HTH_CRP_2"/>
    <property type="match status" value="1"/>
</dbReference>
<name>B0CCL6_ACAM1</name>
<evidence type="ECO:0000256" key="3">
    <source>
        <dbReference type="ARBA" id="ARBA00023163"/>
    </source>
</evidence>
<dbReference type="KEGG" id="amr:AM1_3049"/>
<dbReference type="AlphaFoldDB" id="B0CCL6"/>
<keyword evidence="1" id="KW-0805">Transcription regulation</keyword>
<dbReference type="eggNOG" id="COG0664">
    <property type="taxonomic scope" value="Bacteria"/>
</dbReference>
<organism evidence="5 6">
    <name type="scientific">Acaryochloris marina (strain MBIC 11017)</name>
    <dbReference type="NCBI Taxonomy" id="329726"/>
    <lineage>
        <taxon>Bacteria</taxon>
        <taxon>Bacillati</taxon>
        <taxon>Cyanobacteriota</taxon>
        <taxon>Cyanophyceae</taxon>
        <taxon>Acaryochloridales</taxon>
        <taxon>Acaryochloridaceae</taxon>
        <taxon>Acaryochloris</taxon>
    </lineage>
</organism>
<keyword evidence="2" id="KW-0238">DNA-binding</keyword>
<evidence type="ECO:0000259" key="4">
    <source>
        <dbReference type="PROSITE" id="PS51063"/>
    </source>
</evidence>
<evidence type="ECO:0000313" key="6">
    <source>
        <dbReference type="Proteomes" id="UP000000268"/>
    </source>
</evidence>
<sequence>MMSSLITSTYATTHQQETSPVVRTFKRRECLPMIQNLLWKIDTGMVRSITLHEEGDITTLGLWGAGDIIGHPFAGIEPYQAECLGTVRVHRLLIDDYQALEEAMWFHIQQSQALLTMHHGSVQTRFSRFLNWLADRFGQRSEDECFIPLPLTHQDIAEVIGSSRVTVTRLIGEFEREDTLSWSKKGCVLRHHSGPKPKPVEYPFRRR</sequence>
<dbReference type="HOGENOM" id="CLU_075053_3_2_3"/>
<dbReference type="CDD" id="cd00092">
    <property type="entry name" value="HTH_CRP"/>
    <property type="match status" value="1"/>
</dbReference>
<proteinExistence type="predicted"/>
<dbReference type="RefSeq" id="WP_012163476.1">
    <property type="nucleotide sequence ID" value="NC_009925.1"/>
</dbReference>
<dbReference type="GO" id="GO:0003677">
    <property type="term" value="F:DNA binding"/>
    <property type="evidence" value="ECO:0007669"/>
    <property type="project" value="UniProtKB-KW"/>
</dbReference>
<dbReference type="SMART" id="SM00419">
    <property type="entry name" value="HTH_CRP"/>
    <property type="match status" value="1"/>
</dbReference>
<feature type="domain" description="HTH crp-type" evidence="4">
    <location>
        <begin position="120"/>
        <end position="193"/>
    </location>
</feature>